<name>A0A2U1N430_ARTAN</name>
<evidence type="ECO:0000313" key="3">
    <source>
        <dbReference type="EMBL" id="PWA68243.1"/>
    </source>
</evidence>
<feature type="region of interest" description="Disordered" evidence="1">
    <location>
        <begin position="87"/>
        <end position="113"/>
    </location>
</feature>
<dbReference type="GO" id="GO:0009908">
    <property type="term" value="P:flower development"/>
    <property type="evidence" value="ECO:0007669"/>
    <property type="project" value="InterPro"/>
</dbReference>
<dbReference type="STRING" id="35608.A0A2U1N430"/>
<dbReference type="GO" id="GO:0003697">
    <property type="term" value="F:single-stranded DNA binding"/>
    <property type="evidence" value="ECO:0007669"/>
    <property type="project" value="InterPro"/>
</dbReference>
<reference evidence="3 4" key="1">
    <citation type="journal article" date="2018" name="Mol. Plant">
        <title>The genome of Artemisia annua provides insight into the evolution of Asteraceae family and artemisinin biosynthesis.</title>
        <authorList>
            <person name="Shen Q."/>
            <person name="Zhang L."/>
            <person name="Liao Z."/>
            <person name="Wang S."/>
            <person name="Yan T."/>
            <person name="Shi P."/>
            <person name="Liu M."/>
            <person name="Fu X."/>
            <person name="Pan Q."/>
            <person name="Wang Y."/>
            <person name="Lv Z."/>
            <person name="Lu X."/>
            <person name="Zhang F."/>
            <person name="Jiang W."/>
            <person name="Ma Y."/>
            <person name="Chen M."/>
            <person name="Hao X."/>
            <person name="Li L."/>
            <person name="Tang Y."/>
            <person name="Lv G."/>
            <person name="Zhou Y."/>
            <person name="Sun X."/>
            <person name="Brodelius P.E."/>
            <person name="Rose J.K.C."/>
            <person name="Tang K."/>
        </authorList>
    </citation>
    <scope>NUCLEOTIDE SEQUENCE [LARGE SCALE GENOMIC DNA]</scope>
    <source>
        <strain evidence="4">cv. Huhao1</strain>
        <tissue evidence="3">Leaf</tissue>
    </source>
</reference>
<dbReference type="EMBL" id="PKPP01003677">
    <property type="protein sequence ID" value="PWA68243.1"/>
    <property type="molecule type" value="Genomic_DNA"/>
</dbReference>
<proteinExistence type="predicted"/>
<dbReference type="OrthoDB" id="1737367at2759"/>
<evidence type="ECO:0000313" key="4">
    <source>
        <dbReference type="Proteomes" id="UP000245207"/>
    </source>
</evidence>
<accession>A0A2U1N430</accession>
<dbReference type="Pfam" id="PF24426">
    <property type="entry name" value="HTH_NDX"/>
    <property type="match status" value="1"/>
</dbReference>
<keyword evidence="4" id="KW-1185">Reference proteome</keyword>
<dbReference type="PANTHER" id="PTHR35743:SF1">
    <property type="entry name" value="NODULIN HOMEOBOX"/>
    <property type="match status" value="1"/>
</dbReference>
<geneLocation type="mitochondrion" evidence="3"/>
<dbReference type="InterPro" id="IPR056560">
    <property type="entry name" value="HTH_NDX"/>
</dbReference>
<sequence>MKTVCRKVQGIITIIEQIDKEADVKVQESPDAHNRDGDQNKGISIILPLEGVNTLTLNGNEGPSNGLQIQEQRTEAIKTYNVRAVHESEADAETSGLDSNTMQSEDKQSRKKKRNIMNHIQMSMIEQVLVTEPETQRKAAMLQSWVEKLSLHVCEIFTF</sequence>
<dbReference type="InterPro" id="IPR039325">
    <property type="entry name" value="NDX"/>
</dbReference>
<dbReference type="Proteomes" id="UP000245207">
    <property type="component" value="Unassembled WGS sequence"/>
</dbReference>
<organism evidence="3 4">
    <name type="scientific">Artemisia annua</name>
    <name type="common">Sweet wormwood</name>
    <dbReference type="NCBI Taxonomy" id="35608"/>
    <lineage>
        <taxon>Eukaryota</taxon>
        <taxon>Viridiplantae</taxon>
        <taxon>Streptophyta</taxon>
        <taxon>Embryophyta</taxon>
        <taxon>Tracheophyta</taxon>
        <taxon>Spermatophyta</taxon>
        <taxon>Magnoliopsida</taxon>
        <taxon>eudicotyledons</taxon>
        <taxon>Gunneridae</taxon>
        <taxon>Pentapetalae</taxon>
        <taxon>asterids</taxon>
        <taxon>campanulids</taxon>
        <taxon>Asterales</taxon>
        <taxon>Asteraceae</taxon>
        <taxon>Asteroideae</taxon>
        <taxon>Anthemideae</taxon>
        <taxon>Artemisiinae</taxon>
        <taxon>Artemisia</taxon>
    </lineage>
</organism>
<protein>
    <recommendedName>
        <fullName evidence="2">Nodulin homeobox homeobox-like domain-containing protein</fullName>
    </recommendedName>
</protein>
<dbReference type="PANTHER" id="PTHR35743">
    <property type="entry name" value="NODULIN HOMEOBOX"/>
    <property type="match status" value="1"/>
</dbReference>
<keyword evidence="3" id="KW-0496">Mitochondrion</keyword>
<evidence type="ECO:0000256" key="1">
    <source>
        <dbReference type="SAM" id="MobiDB-lite"/>
    </source>
</evidence>
<evidence type="ECO:0000259" key="2">
    <source>
        <dbReference type="Pfam" id="PF24426"/>
    </source>
</evidence>
<feature type="domain" description="Nodulin homeobox homeobox-like" evidence="2">
    <location>
        <begin position="117"/>
        <end position="156"/>
    </location>
</feature>
<comment type="caution">
    <text evidence="3">The sequence shown here is derived from an EMBL/GenBank/DDBJ whole genome shotgun (WGS) entry which is preliminary data.</text>
</comment>
<dbReference type="AlphaFoldDB" id="A0A2U1N430"/>
<gene>
    <name evidence="3" type="ORF">CTI12_AA310820</name>
</gene>